<feature type="domain" description="FAD-binding PCMH-type" evidence="6">
    <location>
        <begin position="46"/>
        <end position="243"/>
    </location>
</feature>
<dbReference type="InterPro" id="IPR036318">
    <property type="entry name" value="FAD-bd_PCMH-like_sf"/>
</dbReference>
<evidence type="ECO:0000256" key="5">
    <source>
        <dbReference type="ARBA" id="ARBA00023002"/>
    </source>
</evidence>
<reference evidence="7 8" key="1">
    <citation type="journal article" date="2016" name="DNA Res.">
        <title>Genome sequence of Aspergillus luchuensis NBRC 4314.</title>
        <authorList>
            <person name="Yamada O."/>
            <person name="Machida M."/>
            <person name="Hosoyama A."/>
            <person name="Goto M."/>
            <person name="Takahashi T."/>
            <person name="Futagami T."/>
            <person name="Yamagata Y."/>
            <person name="Takeuchi M."/>
            <person name="Kobayashi T."/>
            <person name="Koike H."/>
            <person name="Abe K."/>
            <person name="Asai K."/>
            <person name="Arita M."/>
            <person name="Fujita N."/>
            <person name="Fukuda K."/>
            <person name="Higa K."/>
            <person name="Horikawa H."/>
            <person name="Ishikawa T."/>
            <person name="Jinno K."/>
            <person name="Kato Y."/>
            <person name="Kirimura K."/>
            <person name="Mizutani O."/>
            <person name="Nakasone K."/>
            <person name="Sano M."/>
            <person name="Shiraishi Y."/>
            <person name="Tsukahara M."/>
            <person name="Gomi K."/>
        </authorList>
    </citation>
    <scope>NUCLEOTIDE SEQUENCE [LARGE SCALE GENOMIC DNA]</scope>
    <source>
        <strain evidence="7 8">RIB 2604</strain>
    </source>
</reference>
<dbReference type="GO" id="GO:0016491">
    <property type="term" value="F:oxidoreductase activity"/>
    <property type="evidence" value="ECO:0007669"/>
    <property type="project" value="UniProtKB-KW"/>
</dbReference>
<organism evidence="7 8">
    <name type="scientific">Aspergillus kawachii</name>
    <name type="common">White koji mold</name>
    <name type="synonym">Aspergillus awamori var. kawachi</name>
    <dbReference type="NCBI Taxonomy" id="1069201"/>
    <lineage>
        <taxon>Eukaryota</taxon>
        <taxon>Fungi</taxon>
        <taxon>Dikarya</taxon>
        <taxon>Ascomycota</taxon>
        <taxon>Pezizomycotina</taxon>
        <taxon>Eurotiomycetes</taxon>
        <taxon>Eurotiomycetidae</taxon>
        <taxon>Eurotiales</taxon>
        <taxon>Aspergillaceae</taxon>
        <taxon>Aspergillus</taxon>
        <taxon>Aspergillus subgen. Circumdati</taxon>
    </lineage>
</organism>
<reference evidence="8" key="2">
    <citation type="submission" date="2016-02" db="EMBL/GenBank/DDBJ databases">
        <title>Genome sequencing of Aspergillus luchuensis NBRC 4314.</title>
        <authorList>
            <person name="Yamada O."/>
        </authorList>
    </citation>
    <scope>NUCLEOTIDE SEQUENCE [LARGE SCALE GENOMIC DNA]</scope>
    <source>
        <strain evidence="8">RIB 2604</strain>
    </source>
</reference>
<dbReference type="Gene3D" id="3.30.43.10">
    <property type="entry name" value="Uridine Diphospho-n-acetylenolpyruvylglucosamine Reductase, domain 2"/>
    <property type="match status" value="1"/>
</dbReference>
<dbReference type="InterPro" id="IPR050416">
    <property type="entry name" value="FAD-linked_Oxidoreductase"/>
</dbReference>
<dbReference type="InterPro" id="IPR016169">
    <property type="entry name" value="FAD-bd_PCMH_sub2"/>
</dbReference>
<evidence type="ECO:0000256" key="3">
    <source>
        <dbReference type="ARBA" id="ARBA00022630"/>
    </source>
</evidence>
<dbReference type="InterPro" id="IPR016166">
    <property type="entry name" value="FAD-bd_PCMH"/>
</dbReference>
<dbReference type="Pfam" id="PF01565">
    <property type="entry name" value="FAD_binding_4"/>
    <property type="match status" value="1"/>
</dbReference>
<evidence type="ECO:0000256" key="4">
    <source>
        <dbReference type="ARBA" id="ARBA00022827"/>
    </source>
</evidence>
<comment type="caution">
    <text evidence="7">The sequence shown here is derived from an EMBL/GenBank/DDBJ whole genome shotgun (WGS) entry which is preliminary data.</text>
</comment>
<dbReference type="PROSITE" id="PS51387">
    <property type="entry name" value="FAD_PCMH"/>
    <property type="match status" value="1"/>
</dbReference>
<dbReference type="GO" id="GO:0071949">
    <property type="term" value="F:FAD binding"/>
    <property type="evidence" value="ECO:0007669"/>
    <property type="project" value="InterPro"/>
</dbReference>
<name>A0A146F9G3_ASPKA</name>
<gene>
    <name evidence="7" type="ORF">RIB2604_01502760</name>
</gene>
<dbReference type="InterPro" id="IPR006094">
    <property type="entry name" value="Oxid_FAD_bind_N"/>
</dbReference>
<keyword evidence="4" id="KW-0274">FAD</keyword>
<evidence type="ECO:0000259" key="6">
    <source>
        <dbReference type="PROSITE" id="PS51387"/>
    </source>
</evidence>
<proteinExistence type="inferred from homology"/>
<accession>A0A146F9G3</accession>
<dbReference type="Gene3D" id="3.30.465.10">
    <property type="match status" value="1"/>
</dbReference>
<dbReference type="PANTHER" id="PTHR42973">
    <property type="entry name" value="BINDING OXIDOREDUCTASE, PUTATIVE (AFU_ORTHOLOGUE AFUA_1G17690)-RELATED"/>
    <property type="match status" value="1"/>
</dbReference>
<evidence type="ECO:0000313" key="8">
    <source>
        <dbReference type="Proteomes" id="UP000075230"/>
    </source>
</evidence>
<evidence type="ECO:0000256" key="2">
    <source>
        <dbReference type="ARBA" id="ARBA00005466"/>
    </source>
</evidence>
<comment type="cofactor">
    <cofactor evidence="1">
        <name>FAD</name>
        <dbReference type="ChEBI" id="CHEBI:57692"/>
    </cofactor>
</comment>
<evidence type="ECO:0000313" key="7">
    <source>
        <dbReference type="EMBL" id="GAT22243.1"/>
    </source>
</evidence>
<dbReference type="AlphaFoldDB" id="A0A146F9G3"/>
<sequence>MAAKDKLSPLALQELNSRLSSTGHQLITRESDPAKYARCIERWSMAAVKPAGAVLISESIDAISIAVHYATQKSIDLAVRGGGHSTAGSSSTDGGLLIDLGSSTRFTQVKVDKTKDHLIAGGGANWGHVDEAGFSAGLATVGGTVSDTGIGGLTLGGGYRWLSGKLGLTIDNLIALGLVTADGKLLTVSEEQNAQLFWALRGAGHNFGVAGHAYGTGPVSKRIAGAEGGQAYAGTLVFPVSQLNQVIAVLNRLFGAQGTLKGGAGAGGFALARSPPEGGPVLVIVPVVWLNDKKSGDIALKELFDLCPIVEDMKMMDYPGINNIF</sequence>
<evidence type="ECO:0000256" key="1">
    <source>
        <dbReference type="ARBA" id="ARBA00001974"/>
    </source>
</evidence>
<dbReference type="EMBL" id="BCWF01000015">
    <property type="protein sequence ID" value="GAT22243.1"/>
    <property type="molecule type" value="Genomic_DNA"/>
</dbReference>
<dbReference type="VEuPathDB" id="FungiDB:ASPFODRAFT_212123"/>
<dbReference type="Gene3D" id="3.40.462.20">
    <property type="match status" value="1"/>
</dbReference>
<comment type="similarity">
    <text evidence="2">Belongs to the oxygen-dependent FAD-linked oxidoreductase family.</text>
</comment>
<dbReference type="SUPFAM" id="SSF56176">
    <property type="entry name" value="FAD-binding/transporter-associated domain-like"/>
    <property type="match status" value="1"/>
</dbReference>
<keyword evidence="3" id="KW-0285">Flavoprotein</keyword>
<dbReference type="Proteomes" id="UP000075230">
    <property type="component" value="Unassembled WGS sequence"/>
</dbReference>
<dbReference type="InterPro" id="IPR016167">
    <property type="entry name" value="FAD-bd_PCMH_sub1"/>
</dbReference>
<keyword evidence="5" id="KW-0560">Oxidoreductase</keyword>
<dbReference type="PANTHER" id="PTHR42973:SF39">
    <property type="entry name" value="FAD-BINDING PCMH-TYPE DOMAIN-CONTAINING PROTEIN"/>
    <property type="match status" value="1"/>
</dbReference>
<protein>
    <submittedName>
        <fullName evidence="7">FAD binding oxidoreductase</fullName>
    </submittedName>
</protein>